<evidence type="ECO:0000256" key="7">
    <source>
        <dbReference type="ARBA" id="ARBA00022989"/>
    </source>
</evidence>
<feature type="domain" description="Methyl-accepting transducer" evidence="13">
    <location>
        <begin position="287"/>
        <end position="516"/>
    </location>
</feature>
<accession>C6C3C0</accession>
<dbReference type="GO" id="GO:0007165">
    <property type="term" value="P:signal transduction"/>
    <property type="evidence" value="ECO:0007669"/>
    <property type="project" value="UniProtKB-KW"/>
</dbReference>
<dbReference type="PRINTS" id="PR00260">
    <property type="entry name" value="CHEMTRNSDUCR"/>
</dbReference>
<dbReference type="GO" id="GO:0006935">
    <property type="term" value="P:chemotaxis"/>
    <property type="evidence" value="ECO:0007669"/>
    <property type="project" value="UniProtKB-KW"/>
</dbReference>
<dbReference type="Gene3D" id="1.10.287.950">
    <property type="entry name" value="Methyl-accepting chemotaxis protein"/>
    <property type="match status" value="1"/>
</dbReference>
<dbReference type="Pfam" id="PF02203">
    <property type="entry name" value="TarH"/>
    <property type="match status" value="1"/>
</dbReference>
<dbReference type="PROSITE" id="PS50885">
    <property type="entry name" value="HAMP"/>
    <property type="match status" value="1"/>
</dbReference>
<keyword evidence="8 12" id="KW-0472">Membrane</keyword>
<comment type="subcellular location">
    <subcellularLocation>
        <location evidence="1">Cell inner membrane</location>
        <topology evidence="1">Multi-pass membrane protein</topology>
    </subcellularLocation>
</comment>
<evidence type="ECO:0000256" key="10">
    <source>
        <dbReference type="ARBA" id="ARBA00029447"/>
    </source>
</evidence>
<evidence type="ECO:0000256" key="2">
    <source>
        <dbReference type="ARBA" id="ARBA00022475"/>
    </source>
</evidence>
<keyword evidence="9 11" id="KW-0807">Transducer</keyword>
<dbReference type="KEGG" id="dda:Dd703_3458"/>
<evidence type="ECO:0000256" key="4">
    <source>
        <dbReference type="ARBA" id="ARBA00022500"/>
    </source>
</evidence>
<evidence type="ECO:0000256" key="8">
    <source>
        <dbReference type="ARBA" id="ARBA00023136"/>
    </source>
</evidence>
<dbReference type="SMART" id="SM00283">
    <property type="entry name" value="MA"/>
    <property type="match status" value="1"/>
</dbReference>
<dbReference type="SMART" id="SM00304">
    <property type="entry name" value="HAMP"/>
    <property type="match status" value="1"/>
</dbReference>
<dbReference type="GO" id="GO:0005886">
    <property type="term" value="C:plasma membrane"/>
    <property type="evidence" value="ECO:0007669"/>
    <property type="project" value="UniProtKB-SubCell"/>
</dbReference>
<evidence type="ECO:0000256" key="6">
    <source>
        <dbReference type="ARBA" id="ARBA00022692"/>
    </source>
</evidence>
<reference evidence="15" key="1">
    <citation type="submission" date="2009-06" db="EMBL/GenBank/DDBJ databases">
        <title>Complete sequence of Dickeya dadantii Ech703.</title>
        <authorList>
            <consortium name="US DOE Joint Genome Institute"/>
            <person name="Lucas S."/>
            <person name="Copeland A."/>
            <person name="Lapidus A."/>
            <person name="Glavina del Rio T."/>
            <person name="Dalin E."/>
            <person name="Tice H."/>
            <person name="Bruce D."/>
            <person name="Goodwin L."/>
            <person name="Pitluck S."/>
            <person name="Chertkov O."/>
            <person name="Brettin T."/>
            <person name="Detter J.C."/>
            <person name="Han C."/>
            <person name="Larimer F."/>
            <person name="Land M."/>
            <person name="Hauser L."/>
            <person name="Kyrpides N."/>
            <person name="Mikhailova N."/>
            <person name="Balakrishnan V."/>
            <person name="Glasner J."/>
            <person name="Perna N.T."/>
        </authorList>
    </citation>
    <scope>NUCLEOTIDE SEQUENCE [LARGE SCALE GENOMIC DNA]</scope>
    <source>
        <strain evidence="15">Ech703</strain>
    </source>
</reference>
<dbReference type="InterPro" id="IPR004089">
    <property type="entry name" value="MCPsignal_dom"/>
</dbReference>
<dbReference type="EMBL" id="CP001654">
    <property type="protein sequence ID" value="ACS87218.1"/>
    <property type="molecule type" value="Genomic_DNA"/>
</dbReference>
<comment type="similarity">
    <text evidence="10">Belongs to the methyl-accepting chemotaxis (MCP) protein family.</text>
</comment>
<feature type="transmembrane region" description="Helical" evidence="12">
    <location>
        <begin position="205"/>
        <end position="226"/>
    </location>
</feature>
<keyword evidence="7 12" id="KW-1133">Transmembrane helix</keyword>
<dbReference type="HOGENOM" id="CLU_000445_107_16_6"/>
<evidence type="ECO:0000256" key="11">
    <source>
        <dbReference type="PROSITE-ProRule" id="PRU00284"/>
    </source>
</evidence>
<dbReference type="Pfam" id="PF00015">
    <property type="entry name" value="MCPsignal"/>
    <property type="match status" value="1"/>
</dbReference>
<dbReference type="SUPFAM" id="SSF58104">
    <property type="entry name" value="Methyl-accepting chemotaxis protein (MCP) signaling domain"/>
    <property type="match status" value="1"/>
</dbReference>
<dbReference type="PANTHER" id="PTHR43531">
    <property type="entry name" value="PROTEIN ICFG"/>
    <property type="match status" value="1"/>
</dbReference>
<dbReference type="GO" id="GO:0004888">
    <property type="term" value="F:transmembrane signaling receptor activity"/>
    <property type="evidence" value="ECO:0007669"/>
    <property type="project" value="InterPro"/>
</dbReference>
<dbReference type="InterPro" id="IPR003660">
    <property type="entry name" value="HAMP_dom"/>
</dbReference>
<dbReference type="CDD" id="cd19407">
    <property type="entry name" value="Tar_Tsr_sensor"/>
    <property type="match status" value="1"/>
</dbReference>
<dbReference type="Gene3D" id="1.20.120.30">
    <property type="entry name" value="Aspartate receptor, ligand-binding domain"/>
    <property type="match status" value="1"/>
</dbReference>
<dbReference type="STRING" id="579405.Dd703_3458"/>
<feature type="domain" description="HAMP" evidence="14">
    <location>
        <begin position="230"/>
        <end position="282"/>
    </location>
</feature>
<dbReference type="PROSITE" id="PS50111">
    <property type="entry name" value="CHEMOTAXIS_TRANSDUC_2"/>
    <property type="match status" value="1"/>
</dbReference>
<evidence type="ECO:0000256" key="1">
    <source>
        <dbReference type="ARBA" id="ARBA00004429"/>
    </source>
</evidence>
<evidence type="ECO:0000259" key="13">
    <source>
        <dbReference type="PROSITE" id="PS50111"/>
    </source>
</evidence>
<feature type="transmembrane region" description="Helical" evidence="12">
    <location>
        <begin position="25"/>
        <end position="48"/>
    </location>
</feature>
<dbReference type="InterPro" id="IPR004090">
    <property type="entry name" value="Chemotax_Me-accpt_rcpt"/>
</dbReference>
<name>C6C3C0_MUSP7</name>
<dbReference type="AlphaFoldDB" id="C6C3C0"/>
<dbReference type="PANTHER" id="PTHR43531:SF5">
    <property type="entry name" value="METHYL-ACCEPTING CHEMOTAXIS PROTEIN III"/>
    <property type="match status" value="1"/>
</dbReference>
<dbReference type="CDD" id="cd11386">
    <property type="entry name" value="MCP_signal"/>
    <property type="match status" value="1"/>
</dbReference>
<dbReference type="InterPro" id="IPR051310">
    <property type="entry name" value="MCP_chemotaxis"/>
</dbReference>
<dbReference type="Pfam" id="PF00672">
    <property type="entry name" value="HAMP"/>
    <property type="match status" value="1"/>
</dbReference>
<dbReference type="CDD" id="cd06225">
    <property type="entry name" value="HAMP"/>
    <property type="match status" value="1"/>
</dbReference>
<dbReference type="Proteomes" id="UP000002734">
    <property type="component" value="Chromosome"/>
</dbReference>
<keyword evidence="2" id="KW-1003">Cell membrane</keyword>
<dbReference type="InterPro" id="IPR003122">
    <property type="entry name" value="Tar_rcpt_lig-bd"/>
</dbReference>
<evidence type="ECO:0000313" key="15">
    <source>
        <dbReference type="EMBL" id="ACS87218.1"/>
    </source>
</evidence>
<keyword evidence="3" id="KW-0488">Methylation</keyword>
<evidence type="ECO:0000259" key="14">
    <source>
        <dbReference type="PROSITE" id="PS50885"/>
    </source>
</evidence>
<keyword evidence="16" id="KW-1185">Reference proteome</keyword>
<dbReference type="InterPro" id="IPR035440">
    <property type="entry name" value="4HB_MCP_dom_sf"/>
</dbReference>
<dbReference type="SMART" id="SM00319">
    <property type="entry name" value="TarH"/>
    <property type="match status" value="1"/>
</dbReference>
<sequence length="576" mass="61737">MMDTVAFSADSPRVSFWHNWKLMPLFSTIIVVILLLFAVAISFSVHFLMRSNSSLNDVTAEIQVRLGVSNSSNHLRTARLMIIQAASAAKDGDKDTAASSIQQAEGRLKQSADSFSAYQNREVKTPADVALDDSLQQRYNDYVNNGVRPMLEAVKAGRFDDVTALEWKQTRKLDLAYNDVLLKVVAIRTQRAEVLNKTAQQESSLGYSVMAASFVVAVLVSLFTYLCLRRVVIQPMRSLVTRIEHIANGDLTMPMAQWGRSEIGQLGHYLQNMQASLVKTVSNVRHGVEAIYQGITEISAGNTDLSSRTEEQASALEQTAASMEQLTSTVKHNADNANHASQLAGNASGKARQGGNLVDGVVKTMNNIHQSSKKISEITNIINGIAFQTNILALNAAVEAARAGEQGRGFAVVAGEVRSLAQRSAQAAKEIEGLITESVTLVETGSDRVERAGETMQEIVNAVTSVTDIMAEISVASQEQSKGIGQVGQAIHSIDNVTQQNAALVEEATAAAASLAEQAAGLNEAVSVFRISSQSRTLGAINAPRPAPVAPKAAALPKTAGVAKVKSGSEDDWETF</sequence>
<gene>
    <name evidence="15" type="ordered locus">Dd703_3458</name>
</gene>
<evidence type="ECO:0000256" key="3">
    <source>
        <dbReference type="ARBA" id="ARBA00022481"/>
    </source>
</evidence>
<keyword evidence="4" id="KW-0145">Chemotaxis</keyword>
<dbReference type="FunFam" id="1.10.287.950:FF:000001">
    <property type="entry name" value="Methyl-accepting chemotaxis sensory transducer"/>
    <property type="match status" value="1"/>
</dbReference>
<protein>
    <submittedName>
        <fullName evidence="15">Methyl-accepting chemotaxis sensory transducer</fullName>
    </submittedName>
</protein>
<dbReference type="SUPFAM" id="SSF47170">
    <property type="entry name" value="Aspartate receptor, ligand-binding domain"/>
    <property type="match status" value="1"/>
</dbReference>
<dbReference type="eggNOG" id="COG0840">
    <property type="taxonomic scope" value="Bacteria"/>
</dbReference>
<proteinExistence type="inferred from homology"/>
<evidence type="ECO:0000313" key="16">
    <source>
        <dbReference type="Proteomes" id="UP000002734"/>
    </source>
</evidence>
<evidence type="ECO:0000256" key="5">
    <source>
        <dbReference type="ARBA" id="ARBA00022519"/>
    </source>
</evidence>
<evidence type="ECO:0000256" key="12">
    <source>
        <dbReference type="SAM" id="Phobius"/>
    </source>
</evidence>
<keyword evidence="6 12" id="KW-0812">Transmembrane</keyword>
<keyword evidence="5" id="KW-0997">Cell inner membrane</keyword>
<organism evidence="15 16">
    <name type="scientific">Musicola paradisiaca (strain Ech703)</name>
    <name type="common">Dickeya paradisiaca</name>
    <name type="synonym">Dickeya dadantii</name>
    <dbReference type="NCBI Taxonomy" id="579405"/>
    <lineage>
        <taxon>Bacteria</taxon>
        <taxon>Pseudomonadati</taxon>
        <taxon>Pseudomonadota</taxon>
        <taxon>Gammaproteobacteria</taxon>
        <taxon>Enterobacterales</taxon>
        <taxon>Pectobacteriaceae</taxon>
        <taxon>Musicola</taxon>
    </lineage>
</organism>
<evidence type="ECO:0000256" key="9">
    <source>
        <dbReference type="ARBA" id="ARBA00023224"/>
    </source>
</evidence>